<dbReference type="RefSeq" id="WP_025696317.1">
    <property type="nucleotide sequence ID" value="NZ_ASQQ01000437.1"/>
</dbReference>
<name>A0A0F7FAL3_PAEDU</name>
<reference evidence="1 2" key="1">
    <citation type="submission" date="2015-03" db="EMBL/GenBank/DDBJ databases">
        <authorList>
            <person name="Abdul Halim M."/>
        </authorList>
    </citation>
    <scope>NUCLEOTIDE SEQUENCE [LARGE SCALE GENOMIC DNA]</scope>
    <source>
        <strain evidence="1 2">ATCC 35681</strain>
    </source>
</reference>
<gene>
    <name evidence="1" type="ORF">VK70_14610</name>
</gene>
<dbReference type="OrthoDB" id="9996772at2"/>
<dbReference type="HOGENOM" id="CLU_2344016_0_0_9"/>
<evidence type="ECO:0000313" key="1">
    <source>
        <dbReference type="EMBL" id="AKG35654.1"/>
    </source>
</evidence>
<sequence>MNKIVVITEIHDIEEGTVRSEYPGVLVDARHAFYIDTEYKTVILERIDRVNGEYRTTGGPGSVGFDLVVDDVAFFDRITEMSAVELLAALVRRNVSA</sequence>
<accession>A0A0F7FAL3</accession>
<dbReference type="PATRIC" id="fig|1333534.5.peg.3218"/>
<dbReference type="Proteomes" id="UP000034189">
    <property type="component" value="Chromosome"/>
</dbReference>
<organism evidence="1 2">
    <name type="scientific">Paenibacillus durus ATCC 35681</name>
    <dbReference type="NCBI Taxonomy" id="1333534"/>
    <lineage>
        <taxon>Bacteria</taxon>
        <taxon>Bacillati</taxon>
        <taxon>Bacillota</taxon>
        <taxon>Bacilli</taxon>
        <taxon>Bacillales</taxon>
        <taxon>Paenibacillaceae</taxon>
        <taxon>Paenibacillus</taxon>
    </lineage>
</organism>
<protein>
    <submittedName>
        <fullName evidence="1">Uncharacterized protein</fullName>
    </submittedName>
</protein>
<proteinExistence type="predicted"/>
<dbReference type="EMBL" id="CP011114">
    <property type="protein sequence ID" value="AKG35654.1"/>
    <property type="molecule type" value="Genomic_DNA"/>
</dbReference>
<reference evidence="1 2" key="2">
    <citation type="journal article" date="2016" name="Genome Announc.">
        <title>Genome Sequence of a Gram-Positive Diazotroph, Paenibacillus durus Type Strain ATCC 35681.</title>
        <authorList>
            <person name="Halim M.A."/>
            <person name="Rahman A.Y."/>
            <person name="Sim K.S."/>
            <person name="Yam H.C."/>
            <person name="Rahim A.A."/>
            <person name="Ghazali A.H."/>
            <person name="Najimudin N."/>
        </authorList>
    </citation>
    <scope>NUCLEOTIDE SEQUENCE [LARGE SCALE GENOMIC DNA]</scope>
    <source>
        <strain evidence="1 2">ATCC 35681</strain>
    </source>
</reference>
<evidence type="ECO:0000313" key="2">
    <source>
        <dbReference type="Proteomes" id="UP000034189"/>
    </source>
</evidence>
<dbReference type="AlphaFoldDB" id="A0A0F7FAL3"/>